<dbReference type="SUPFAM" id="SSF48452">
    <property type="entry name" value="TPR-like"/>
    <property type="match status" value="1"/>
</dbReference>
<keyword evidence="1" id="KW-0472">Membrane</keyword>
<accession>A0A934R492</accession>
<organism evidence="2 3">
    <name type="scientific">Luteolibacter yonseiensis</name>
    <dbReference type="NCBI Taxonomy" id="1144680"/>
    <lineage>
        <taxon>Bacteria</taxon>
        <taxon>Pseudomonadati</taxon>
        <taxon>Verrucomicrobiota</taxon>
        <taxon>Verrucomicrobiia</taxon>
        <taxon>Verrucomicrobiales</taxon>
        <taxon>Verrucomicrobiaceae</taxon>
        <taxon>Luteolibacter</taxon>
    </lineage>
</organism>
<feature type="transmembrane region" description="Helical" evidence="1">
    <location>
        <begin position="67"/>
        <end position="88"/>
    </location>
</feature>
<dbReference type="Proteomes" id="UP000600139">
    <property type="component" value="Unassembled WGS sequence"/>
</dbReference>
<name>A0A934R492_9BACT</name>
<dbReference type="InterPro" id="IPR011990">
    <property type="entry name" value="TPR-like_helical_dom_sf"/>
</dbReference>
<feature type="transmembrane region" description="Helical" evidence="1">
    <location>
        <begin position="39"/>
        <end position="60"/>
    </location>
</feature>
<dbReference type="RefSeq" id="WP_200350715.1">
    <property type="nucleotide sequence ID" value="NZ_JAENIK010000009.1"/>
</dbReference>
<keyword evidence="3" id="KW-1185">Reference proteome</keyword>
<dbReference type="AlphaFoldDB" id="A0A934R492"/>
<feature type="transmembrane region" description="Helical" evidence="1">
    <location>
        <begin position="283"/>
        <end position="305"/>
    </location>
</feature>
<feature type="transmembrane region" description="Helical" evidence="1">
    <location>
        <begin position="311"/>
        <end position="331"/>
    </location>
</feature>
<feature type="transmembrane region" description="Helical" evidence="1">
    <location>
        <begin position="252"/>
        <end position="271"/>
    </location>
</feature>
<reference evidence="2" key="1">
    <citation type="submission" date="2021-01" db="EMBL/GenBank/DDBJ databases">
        <title>Modified the classification status of verrucomicrobia.</title>
        <authorList>
            <person name="Feng X."/>
        </authorList>
    </citation>
    <scope>NUCLEOTIDE SEQUENCE</scope>
    <source>
        <strain evidence="2">JCM 18052</strain>
    </source>
</reference>
<evidence type="ECO:0000313" key="2">
    <source>
        <dbReference type="EMBL" id="MBK1815758.1"/>
    </source>
</evidence>
<feature type="transmembrane region" description="Helical" evidence="1">
    <location>
        <begin position="125"/>
        <end position="153"/>
    </location>
</feature>
<keyword evidence="1" id="KW-1133">Transmembrane helix</keyword>
<sequence length="545" mass="59259">MAYKDSIAYYRPLKNLTFGLIASASDPAKPETVQAALTAARTFGFLYSIVAAFGIFALVQRVSRDEWLALTCAGFWLLSAAGTSSAVWVSAQNIAMAVAFGCFAFVYADKFLMAETTGRKIRYGVGGVLLFAAGLLCYDSIVALPGMFAAYLALRWLQKDLSSEAANKGAAMLGLWVSVVVGWLFLRHHTGAISDGAGHSVLFSPDTSRMQVFSASAWFFWRHSLMWFWPFGTLEIGGSYIPGKSVSTASLIWGWVFLAAYLVSIPALAWIGIRKSCKLSGLIALGLAMGIIGAFPSGNFVPLYAGPLGDYYTLVPSIGWSLALAAGSFLLGRKTLELLEPDSRKVFPILAAAGLLIIAVNRIAGVFTMSLVSARSQQPVDMALASIAVRPLMVMNQINLADGLVAQDKPGQALPIFEDALQTAPWISRVGYAQALSRMERYEEAVTQYDIALEKEKETERLLTANYGKAVALRKLGRRQEAVQVIQRVIHNTTYRHHLQMVAFGIVVAQEADDDETARRWLAKARDIYPDNPLIDQAAAAANLR</sequence>
<feature type="transmembrane region" description="Helical" evidence="1">
    <location>
        <begin position="94"/>
        <end position="113"/>
    </location>
</feature>
<feature type="transmembrane region" description="Helical" evidence="1">
    <location>
        <begin position="165"/>
        <end position="186"/>
    </location>
</feature>
<feature type="transmembrane region" description="Helical" evidence="1">
    <location>
        <begin position="212"/>
        <end position="232"/>
    </location>
</feature>
<evidence type="ECO:0000256" key="1">
    <source>
        <dbReference type="SAM" id="Phobius"/>
    </source>
</evidence>
<evidence type="ECO:0000313" key="3">
    <source>
        <dbReference type="Proteomes" id="UP000600139"/>
    </source>
</evidence>
<gene>
    <name evidence="2" type="ORF">JIN84_09025</name>
</gene>
<dbReference type="EMBL" id="JAENIK010000009">
    <property type="protein sequence ID" value="MBK1815758.1"/>
    <property type="molecule type" value="Genomic_DNA"/>
</dbReference>
<comment type="caution">
    <text evidence="2">The sequence shown here is derived from an EMBL/GenBank/DDBJ whole genome shotgun (WGS) entry which is preliminary data.</text>
</comment>
<keyword evidence="1" id="KW-0812">Transmembrane</keyword>
<proteinExistence type="predicted"/>
<protein>
    <submittedName>
        <fullName evidence="2">Tetratricopeptide repeat protein</fullName>
    </submittedName>
</protein>
<feature type="transmembrane region" description="Helical" evidence="1">
    <location>
        <begin position="352"/>
        <end position="372"/>
    </location>
</feature>
<dbReference type="Gene3D" id="1.25.40.10">
    <property type="entry name" value="Tetratricopeptide repeat domain"/>
    <property type="match status" value="1"/>
</dbReference>